<dbReference type="CDD" id="cd07713">
    <property type="entry name" value="DHPS-like_MBL-fold"/>
    <property type="match status" value="1"/>
</dbReference>
<protein>
    <submittedName>
        <fullName evidence="2">Metal-dependent hydrolases of the beta-lactamase superfamily II</fullName>
    </submittedName>
</protein>
<dbReference type="AlphaFoldDB" id="Q649I9"/>
<dbReference type="SUPFAM" id="SSF56281">
    <property type="entry name" value="Metallo-hydrolase/oxidoreductase"/>
    <property type="match status" value="1"/>
</dbReference>
<reference evidence="2" key="2">
    <citation type="submission" date="2004-08" db="EMBL/GenBank/DDBJ databases">
        <authorList>
            <person name="Putnam N."/>
            <person name="Detter J.C."/>
            <person name="Richardson P.M."/>
            <person name="Rokhsar D."/>
        </authorList>
    </citation>
    <scope>NUCLEOTIDE SEQUENCE</scope>
</reference>
<dbReference type="PANTHER" id="PTHR13754:SF13">
    <property type="entry name" value="METALLO-BETA-LACTAMASE SUPERFAMILY PROTEIN (AFU_ORTHOLOGUE AFUA_3G07630)"/>
    <property type="match status" value="1"/>
</dbReference>
<sequence>MKLRIIYDNEAKGSLKSDWGFSCRIEADNSKILFDTGASGDILSYNMKQLELKRESIDAIVLSHEHWDHVGGIDAVLHPEVEVYLPRSFSSELKKRIAKQVAKVIEVSGPGDITPGVHTTGELGLKTKEQSLVLETEGGVVVLTGCAHPGLSNIVDAATYFGEVYGVIGGFHGFNKLKLLRGIKKIIPCHCTAHKKEIMAMYPEKVEWCGAGAVIEL</sequence>
<proteinExistence type="predicted"/>
<dbReference type="PANTHER" id="PTHR13754">
    <property type="entry name" value="METALLO-BETA-LACTAMASE SUPERFAMILY PROTEIN"/>
    <property type="match status" value="1"/>
</dbReference>
<dbReference type="SMART" id="SM00849">
    <property type="entry name" value="Lactamase_B"/>
    <property type="match status" value="1"/>
</dbReference>
<dbReference type="GO" id="GO:0016787">
    <property type="term" value="F:hydrolase activity"/>
    <property type="evidence" value="ECO:0007669"/>
    <property type="project" value="UniProtKB-KW"/>
</dbReference>
<evidence type="ECO:0000259" key="1">
    <source>
        <dbReference type="SMART" id="SM00849"/>
    </source>
</evidence>
<dbReference type="Gene3D" id="3.60.15.10">
    <property type="entry name" value="Ribonuclease Z/Hydroxyacylglutathione hydrolase-like"/>
    <property type="match status" value="1"/>
</dbReference>
<dbReference type="EMBL" id="AY714863">
    <property type="protein sequence ID" value="AAU83938.1"/>
    <property type="molecule type" value="Genomic_DNA"/>
</dbReference>
<dbReference type="InterPro" id="IPR041712">
    <property type="entry name" value="DHPS-like_MBL-fold"/>
</dbReference>
<reference evidence="2" key="1">
    <citation type="journal article" date="2004" name="Science">
        <title>Reverse methanogenesis: testing the hypothesis with environmental genomics.</title>
        <authorList>
            <person name="Hallam S.J."/>
            <person name="Putnam N."/>
            <person name="Preston C.M."/>
            <person name="Detter J.C."/>
            <person name="Rokhsar D."/>
            <person name="Richardson P.M."/>
            <person name="DeLong E.F."/>
        </authorList>
    </citation>
    <scope>NUCLEOTIDE SEQUENCE</scope>
</reference>
<gene>
    <name evidence="2" type="ORF">GZ35A2_13</name>
</gene>
<accession>Q649I9</accession>
<dbReference type="InterPro" id="IPR052926">
    <property type="entry name" value="Metallo-beta-lactamase_dom"/>
</dbReference>
<dbReference type="GO" id="GO:0016740">
    <property type="term" value="F:transferase activity"/>
    <property type="evidence" value="ECO:0007669"/>
    <property type="project" value="TreeGrafter"/>
</dbReference>
<dbReference type="InterPro" id="IPR036866">
    <property type="entry name" value="RibonucZ/Hydroxyglut_hydro"/>
</dbReference>
<dbReference type="Pfam" id="PF00753">
    <property type="entry name" value="Lactamase_B"/>
    <property type="match status" value="1"/>
</dbReference>
<feature type="domain" description="Metallo-beta-lactamase" evidence="1">
    <location>
        <begin position="19"/>
        <end position="194"/>
    </location>
</feature>
<name>Q649I9_UNCAG</name>
<evidence type="ECO:0000313" key="2">
    <source>
        <dbReference type="EMBL" id="AAU83938.1"/>
    </source>
</evidence>
<keyword evidence="2" id="KW-0378">Hydrolase</keyword>
<organism evidence="2">
    <name type="scientific">Uncultured archaeon GZfos26G2</name>
    <dbReference type="NCBI Taxonomy" id="3386331"/>
    <lineage>
        <taxon>Archaea</taxon>
        <taxon>Methanobacteriati</taxon>
        <taxon>Methanobacteriota</taxon>
        <taxon>Stenosarchaea group</taxon>
        <taxon>Methanomicrobia</taxon>
        <taxon>Candidatus Methanophagales</taxon>
        <taxon>Candidatus Methanophagaceae</taxon>
        <taxon>Candidatus Methanophaga</taxon>
    </lineage>
</organism>
<dbReference type="InterPro" id="IPR001279">
    <property type="entry name" value="Metallo-B-lactamas"/>
</dbReference>